<dbReference type="InterPro" id="IPR050189">
    <property type="entry name" value="MFS_Efflux_Transporters"/>
</dbReference>
<evidence type="ECO:0000256" key="5">
    <source>
        <dbReference type="ARBA" id="ARBA00023136"/>
    </source>
</evidence>
<keyword evidence="2" id="KW-1003">Cell membrane</keyword>
<dbReference type="InterPro" id="IPR011701">
    <property type="entry name" value="MFS"/>
</dbReference>
<dbReference type="SUPFAM" id="SSF103473">
    <property type="entry name" value="MFS general substrate transporter"/>
    <property type="match status" value="1"/>
</dbReference>
<dbReference type="OrthoDB" id="1729489at2"/>
<reference evidence="8 9" key="1">
    <citation type="submission" date="2017-04" db="EMBL/GenBank/DDBJ databases">
        <title>Genomic insights into metabolism of Thermodesulfobium acidiphilum.</title>
        <authorList>
            <person name="Toshchakov S.V."/>
            <person name="Frolov E.N."/>
            <person name="Kublanov I.V."/>
            <person name="Samarov N.I."/>
            <person name="Novikov A."/>
            <person name="Lebedinsky A.V."/>
            <person name="Bonch-Osmolovskaya E.A."/>
            <person name="Chernyh N.A."/>
        </authorList>
    </citation>
    <scope>NUCLEOTIDE SEQUENCE [LARGE SCALE GENOMIC DNA]</scope>
    <source>
        <strain evidence="8 9">3127-1</strain>
    </source>
</reference>
<dbReference type="InterPro" id="IPR036259">
    <property type="entry name" value="MFS_trans_sf"/>
</dbReference>
<proteinExistence type="predicted"/>
<dbReference type="Gene3D" id="1.20.1250.20">
    <property type="entry name" value="MFS general substrate transporter like domains"/>
    <property type="match status" value="2"/>
</dbReference>
<dbReference type="PANTHER" id="PTHR43124:SF3">
    <property type="entry name" value="CHLORAMPHENICOL EFFLUX PUMP RV0191"/>
    <property type="match status" value="1"/>
</dbReference>
<evidence type="ECO:0000256" key="4">
    <source>
        <dbReference type="ARBA" id="ARBA00022989"/>
    </source>
</evidence>
<keyword evidence="4 6" id="KW-1133">Transmembrane helix</keyword>
<feature type="transmembrane region" description="Helical" evidence="6">
    <location>
        <begin position="105"/>
        <end position="127"/>
    </location>
</feature>
<gene>
    <name evidence="8" type="ORF">TDSAC_0909</name>
</gene>
<feature type="transmembrane region" description="Helical" evidence="6">
    <location>
        <begin position="342"/>
        <end position="365"/>
    </location>
</feature>
<feature type="transmembrane region" description="Helical" evidence="6">
    <location>
        <begin position="80"/>
        <end position="99"/>
    </location>
</feature>
<evidence type="ECO:0000313" key="9">
    <source>
        <dbReference type="Proteomes" id="UP000244792"/>
    </source>
</evidence>
<dbReference type="KEGG" id="taci:TDSAC_0909"/>
<feature type="transmembrane region" description="Helical" evidence="6">
    <location>
        <begin position="169"/>
        <end position="188"/>
    </location>
</feature>
<keyword evidence="5 6" id="KW-0472">Membrane</keyword>
<sequence>MINNLNFSKSQIIVLLILWSAFLFSFVDRLAWAPVIPLAAKALSLNAKEAGSYMSAFYFGYILTQLPGGYLADRFGYRKILLYSFFIMGFFTILMGTVGNFWQGFFYRIFAGMGSGAIFSACVKGVFDWFSEKNRYTAMGFFMTASSVGVFLVNIFVPTVAKFHGWNASFYVAGTLPIITLLFAYFFLCENSSSNDRKSILNFVYDIKILLKNKEFMLTGLAGFFAMWATWGTATWANSYLNKGLGLTLIQAGFFMSAFGITALICKPIAGILTDITGWKKKNILFFMLILFFIFLVIFGINRSIFALYFLAPILGILAFVYSPVMNTFVGELADKRNIGIAMGLINAIWQLGSLISPLAVGFVLDLTHSYFYAFLTLGIGPLLGSIIMLSASDK</sequence>
<feature type="transmembrane region" description="Helical" evidence="6">
    <location>
        <begin position="371"/>
        <end position="392"/>
    </location>
</feature>
<accession>A0A2R4W0M0</accession>
<evidence type="ECO:0000256" key="3">
    <source>
        <dbReference type="ARBA" id="ARBA00022692"/>
    </source>
</evidence>
<keyword evidence="9" id="KW-1185">Reference proteome</keyword>
<evidence type="ECO:0000256" key="6">
    <source>
        <dbReference type="SAM" id="Phobius"/>
    </source>
</evidence>
<feature type="domain" description="Major facilitator superfamily (MFS) profile" evidence="7">
    <location>
        <begin position="14"/>
        <end position="395"/>
    </location>
</feature>
<feature type="transmembrane region" description="Helical" evidence="6">
    <location>
        <begin position="12"/>
        <end position="32"/>
    </location>
</feature>
<dbReference type="PANTHER" id="PTHR43124">
    <property type="entry name" value="PURINE EFFLUX PUMP PBUE"/>
    <property type="match status" value="1"/>
</dbReference>
<evidence type="ECO:0000313" key="8">
    <source>
        <dbReference type="EMBL" id="AWB10266.1"/>
    </source>
</evidence>
<dbReference type="Proteomes" id="UP000244792">
    <property type="component" value="Chromosome"/>
</dbReference>
<feature type="transmembrane region" description="Helical" evidence="6">
    <location>
        <begin position="52"/>
        <end position="73"/>
    </location>
</feature>
<keyword evidence="3 6" id="KW-0812">Transmembrane</keyword>
<feature type="transmembrane region" description="Helical" evidence="6">
    <location>
        <begin position="139"/>
        <end position="157"/>
    </location>
</feature>
<dbReference type="EMBL" id="CP020921">
    <property type="protein sequence ID" value="AWB10266.1"/>
    <property type="molecule type" value="Genomic_DNA"/>
</dbReference>
<dbReference type="GO" id="GO:0022857">
    <property type="term" value="F:transmembrane transporter activity"/>
    <property type="evidence" value="ECO:0007669"/>
    <property type="project" value="InterPro"/>
</dbReference>
<evidence type="ECO:0000256" key="2">
    <source>
        <dbReference type="ARBA" id="ARBA00022475"/>
    </source>
</evidence>
<comment type="subcellular location">
    <subcellularLocation>
        <location evidence="1">Cell membrane</location>
        <topology evidence="1">Multi-pass membrane protein</topology>
    </subcellularLocation>
</comment>
<protein>
    <submittedName>
        <fullName evidence="8">Sugar phosphate permease</fullName>
    </submittedName>
</protein>
<name>A0A2R4W0M0_THEAF</name>
<feature type="transmembrane region" description="Helical" evidence="6">
    <location>
        <begin position="307"/>
        <end position="330"/>
    </location>
</feature>
<dbReference type="RefSeq" id="WP_108309080.1">
    <property type="nucleotide sequence ID" value="NZ_CP020921.1"/>
</dbReference>
<dbReference type="PROSITE" id="PS50850">
    <property type="entry name" value="MFS"/>
    <property type="match status" value="1"/>
</dbReference>
<organism evidence="8 9">
    <name type="scientific">Thermodesulfobium acidiphilum</name>
    <dbReference type="NCBI Taxonomy" id="1794699"/>
    <lineage>
        <taxon>Bacteria</taxon>
        <taxon>Pseudomonadati</taxon>
        <taxon>Thermodesulfobiota</taxon>
        <taxon>Thermodesulfobiia</taxon>
        <taxon>Thermodesulfobiales</taxon>
        <taxon>Thermodesulfobiaceae</taxon>
        <taxon>Thermodesulfobium</taxon>
    </lineage>
</organism>
<evidence type="ECO:0000256" key="1">
    <source>
        <dbReference type="ARBA" id="ARBA00004651"/>
    </source>
</evidence>
<evidence type="ECO:0000259" key="7">
    <source>
        <dbReference type="PROSITE" id="PS50850"/>
    </source>
</evidence>
<dbReference type="InterPro" id="IPR020846">
    <property type="entry name" value="MFS_dom"/>
</dbReference>
<dbReference type="AlphaFoldDB" id="A0A2R4W0M0"/>
<feature type="transmembrane region" description="Helical" evidence="6">
    <location>
        <begin position="216"/>
        <end position="237"/>
    </location>
</feature>
<dbReference type="GO" id="GO:0005886">
    <property type="term" value="C:plasma membrane"/>
    <property type="evidence" value="ECO:0007669"/>
    <property type="project" value="UniProtKB-SubCell"/>
</dbReference>
<feature type="transmembrane region" description="Helical" evidence="6">
    <location>
        <begin position="284"/>
        <end position="301"/>
    </location>
</feature>
<feature type="transmembrane region" description="Helical" evidence="6">
    <location>
        <begin position="249"/>
        <end position="272"/>
    </location>
</feature>
<dbReference type="Pfam" id="PF07690">
    <property type="entry name" value="MFS_1"/>
    <property type="match status" value="1"/>
</dbReference>